<dbReference type="GO" id="GO:0016301">
    <property type="term" value="F:kinase activity"/>
    <property type="evidence" value="ECO:0007669"/>
    <property type="project" value="UniProtKB-KW"/>
</dbReference>
<comment type="catalytic activity">
    <reaction evidence="1">
        <text>ATP + protein L-histidine = ADP + protein N-phospho-L-histidine.</text>
        <dbReference type="EC" id="2.7.13.3"/>
    </reaction>
</comment>
<evidence type="ECO:0000256" key="6">
    <source>
        <dbReference type="ARBA" id="ARBA00022840"/>
    </source>
</evidence>
<reference evidence="8 9" key="1">
    <citation type="submission" date="2019-09" db="EMBL/GenBank/DDBJ databases">
        <title>Complete genome sequence of Francisella marina E103-15.</title>
        <authorList>
            <person name="Tekedar H.C."/>
            <person name="Griffin M.J."/>
            <person name="Waldbieser G.C."/>
            <person name="Soto E."/>
        </authorList>
    </citation>
    <scope>NUCLEOTIDE SEQUENCE [LARGE SCALE GENOMIC DNA]</scope>
    <source>
        <strain evidence="8 9">E103-15</strain>
    </source>
</reference>
<dbReference type="SMART" id="SM00387">
    <property type="entry name" value="HATPase_c"/>
    <property type="match status" value="1"/>
</dbReference>
<dbReference type="InterPro" id="IPR050980">
    <property type="entry name" value="2C_sensor_his_kinase"/>
</dbReference>
<feature type="domain" description="Histidine kinase" evidence="7">
    <location>
        <begin position="515"/>
        <end position="735"/>
    </location>
</feature>
<keyword evidence="5 8" id="KW-0418">Kinase</keyword>
<protein>
    <recommendedName>
        <fullName evidence="2">histidine kinase</fullName>
        <ecNumber evidence="2">2.7.13.3</ecNumber>
    </recommendedName>
</protein>
<evidence type="ECO:0000259" key="7">
    <source>
        <dbReference type="PROSITE" id="PS50109"/>
    </source>
</evidence>
<keyword evidence="9" id="KW-1185">Reference proteome</keyword>
<evidence type="ECO:0000256" key="1">
    <source>
        <dbReference type="ARBA" id="ARBA00000085"/>
    </source>
</evidence>
<dbReference type="EC" id="2.7.13.3" evidence="2"/>
<name>A0ABX5ZHI6_9GAMM</name>
<dbReference type="InterPro" id="IPR003594">
    <property type="entry name" value="HATPase_dom"/>
</dbReference>
<dbReference type="PANTHER" id="PTHR44936">
    <property type="entry name" value="SENSOR PROTEIN CREC"/>
    <property type="match status" value="1"/>
</dbReference>
<dbReference type="Gene3D" id="3.30.565.10">
    <property type="entry name" value="Histidine kinase-like ATPase, C-terminal domain"/>
    <property type="match status" value="2"/>
</dbReference>
<sequence length="735" mass="83197">MKEEINFTSKARIIRTLGDKLISNEIAAIVELVKNAYDADASKCLINIDPKQDLIVIEDNGHGMSKEDIKTKWIQLGTTNKLKSKFSQSGKRKVLGNKGIGRVAAAKLGSRLDIYSTINTGLNSSESIHLSDIDWDLFSDDVEKISDIKFYLDSFTNGVKSSGTRLEIRKLCNDWTKENLTNLIRELRKLVSPIKIKVNDKECEFKVFLNLDAFNVDEYGFCGHELINGERSLLDVLDSKKGEENLIEAFPILDSCDYTFDGVFTDNAIKGVFIISDEGVKHELVATIDRPVCCGKGSIKLSIFDRDADSIRNTFGKSGINLSDKKEIGLRDARNFLNELSGIAIYRDDFRVRPYGDKDADWLNLDKRRVQNPSLRLEQAQISGIILIDDEESSGLIERSSREGFEHNDSYLSLKLLLLKLLKKIEEIRYNYNQKVGKNRDSQGDKVSSAFNKLQHEVSLKKIENFSDYLTDDKKEEFNKVVYEHKTTLESLIKIIKERQAMLEGRSTLGFIMAEVLHEARHHTSSLGGRLNSLSKRLKKKWSNDITPEVLDELQNSINDGINNIRGLENLYRRLNPLIRVRNGKKYDFFVGEVIKKAILVYEHKLNELGVNIDLQTSDEQYVINGLEGDLTTAIINLIDNSLYWFEARKIKEPIIKIFIQKVEELIFITIEDNAGGVSDKFKDSIFNVGFTSKENGSGLGLSIARESLGRMGAYITHENTLSGSVFKIGAKEDI</sequence>
<evidence type="ECO:0000313" key="9">
    <source>
        <dbReference type="Proteomes" id="UP000322509"/>
    </source>
</evidence>
<evidence type="ECO:0000256" key="4">
    <source>
        <dbReference type="ARBA" id="ARBA00022741"/>
    </source>
</evidence>
<keyword evidence="4" id="KW-0547">Nucleotide-binding</keyword>
<keyword evidence="3" id="KW-0808">Transferase</keyword>
<evidence type="ECO:0000256" key="2">
    <source>
        <dbReference type="ARBA" id="ARBA00012438"/>
    </source>
</evidence>
<evidence type="ECO:0000313" key="8">
    <source>
        <dbReference type="EMBL" id="QEO57748.1"/>
    </source>
</evidence>
<evidence type="ECO:0000256" key="3">
    <source>
        <dbReference type="ARBA" id="ARBA00022679"/>
    </source>
</evidence>
<proteinExistence type="predicted"/>
<dbReference type="Pfam" id="PF13589">
    <property type="entry name" value="HATPase_c_3"/>
    <property type="match status" value="1"/>
</dbReference>
<dbReference type="InterPro" id="IPR036890">
    <property type="entry name" value="HATPase_C_sf"/>
</dbReference>
<accession>A0ABX5ZHI6</accession>
<dbReference type="SUPFAM" id="SSF55874">
    <property type="entry name" value="ATPase domain of HSP90 chaperone/DNA topoisomerase II/histidine kinase"/>
    <property type="match status" value="2"/>
</dbReference>
<keyword evidence="6" id="KW-0067">ATP-binding</keyword>
<organism evidence="8 9">
    <name type="scientific">Francisella marina</name>
    <dbReference type="NCBI Taxonomy" id="2249302"/>
    <lineage>
        <taxon>Bacteria</taxon>
        <taxon>Pseudomonadati</taxon>
        <taxon>Pseudomonadota</taxon>
        <taxon>Gammaproteobacteria</taxon>
        <taxon>Thiotrichales</taxon>
        <taxon>Francisellaceae</taxon>
        <taxon>Francisella</taxon>
    </lineage>
</organism>
<gene>
    <name evidence="8" type="ORF">F0R74_07730</name>
</gene>
<dbReference type="Proteomes" id="UP000322509">
    <property type="component" value="Chromosome"/>
</dbReference>
<dbReference type="RefSeq" id="WP_149368883.1">
    <property type="nucleotide sequence ID" value="NZ_CP043550.1"/>
</dbReference>
<dbReference type="InterPro" id="IPR005467">
    <property type="entry name" value="His_kinase_dom"/>
</dbReference>
<dbReference type="Pfam" id="PF02518">
    <property type="entry name" value="HATPase_c"/>
    <property type="match status" value="1"/>
</dbReference>
<dbReference type="PANTHER" id="PTHR44936:SF10">
    <property type="entry name" value="SENSOR PROTEIN RSTB"/>
    <property type="match status" value="1"/>
</dbReference>
<dbReference type="PROSITE" id="PS50109">
    <property type="entry name" value="HIS_KIN"/>
    <property type="match status" value="1"/>
</dbReference>
<dbReference type="EMBL" id="CP043550">
    <property type="protein sequence ID" value="QEO57748.1"/>
    <property type="molecule type" value="Genomic_DNA"/>
</dbReference>
<evidence type="ECO:0000256" key="5">
    <source>
        <dbReference type="ARBA" id="ARBA00022777"/>
    </source>
</evidence>